<dbReference type="NCBIfam" id="TIGR00419">
    <property type="entry name" value="tim"/>
    <property type="match status" value="1"/>
</dbReference>
<dbReference type="InterPro" id="IPR020861">
    <property type="entry name" value="Triosephosphate_isomerase_AS"/>
</dbReference>
<dbReference type="GO" id="GO:0046166">
    <property type="term" value="P:glyceraldehyde-3-phosphate biosynthetic process"/>
    <property type="evidence" value="ECO:0007669"/>
    <property type="project" value="TreeGrafter"/>
</dbReference>
<evidence type="ECO:0000256" key="1">
    <source>
        <dbReference type="ARBA" id="ARBA00000474"/>
    </source>
</evidence>
<comment type="function">
    <text evidence="11 12">Involved in the gluconeogenesis. Catalyzes stereospecifically the conversion of dihydroxyacetone phosphate (DHAP) to D-glyceraldehyde-3-phosphate (G3P).</text>
</comment>
<evidence type="ECO:0000256" key="7">
    <source>
        <dbReference type="ARBA" id="ARBA00022432"/>
    </source>
</evidence>
<dbReference type="EMBL" id="JAEACQ010000296">
    <property type="protein sequence ID" value="MBL7632135.1"/>
    <property type="molecule type" value="Genomic_DNA"/>
</dbReference>
<dbReference type="RefSeq" id="WP_203006720.1">
    <property type="nucleotide sequence ID" value="NZ_JADWYU010000183.1"/>
</dbReference>
<evidence type="ECO:0000256" key="11">
    <source>
        <dbReference type="ARBA" id="ARBA00055680"/>
    </source>
</evidence>
<evidence type="ECO:0000256" key="3">
    <source>
        <dbReference type="ARBA" id="ARBA00007422"/>
    </source>
</evidence>
<dbReference type="InterPro" id="IPR035990">
    <property type="entry name" value="TIM_sf"/>
</dbReference>
<evidence type="ECO:0000256" key="12">
    <source>
        <dbReference type="HAMAP-Rule" id="MF_00147"/>
    </source>
</evidence>
<dbReference type="FunFam" id="3.20.20.70:FF:000020">
    <property type="entry name" value="Triosephosphate isomerase"/>
    <property type="match status" value="1"/>
</dbReference>
<dbReference type="GO" id="GO:0004807">
    <property type="term" value="F:triose-phosphate isomerase activity"/>
    <property type="evidence" value="ECO:0007669"/>
    <property type="project" value="UniProtKB-UniRule"/>
</dbReference>
<comment type="subcellular location">
    <subcellularLocation>
        <location evidence="12 13">Cytoplasm</location>
    </subcellularLocation>
</comment>
<dbReference type="InterPro" id="IPR013785">
    <property type="entry name" value="Aldolase_TIM"/>
</dbReference>
<evidence type="ECO:0000256" key="14">
    <source>
        <dbReference type="SAM" id="MobiDB-lite"/>
    </source>
</evidence>
<dbReference type="Pfam" id="PF00121">
    <property type="entry name" value="TIM"/>
    <property type="match status" value="1"/>
</dbReference>
<keyword evidence="7 12" id="KW-0312">Gluconeogenesis</keyword>
<feature type="compositionally biased region" description="Low complexity" evidence="14">
    <location>
        <begin position="7"/>
        <end position="24"/>
    </location>
</feature>
<evidence type="ECO:0000313" key="16">
    <source>
        <dbReference type="Proteomes" id="UP000604475"/>
    </source>
</evidence>
<dbReference type="HAMAP" id="MF_00147_B">
    <property type="entry name" value="TIM_B"/>
    <property type="match status" value="1"/>
</dbReference>
<dbReference type="Gene3D" id="3.20.20.70">
    <property type="entry name" value="Aldolase class I"/>
    <property type="match status" value="1"/>
</dbReference>
<evidence type="ECO:0000313" key="15">
    <source>
        <dbReference type="EMBL" id="MBL7632135.1"/>
    </source>
</evidence>
<dbReference type="GO" id="GO:0006096">
    <property type="term" value="P:glycolytic process"/>
    <property type="evidence" value="ECO:0007669"/>
    <property type="project" value="UniProtKB-UniRule"/>
</dbReference>
<feature type="active site" description="Electrophile" evidence="12">
    <location>
        <position position="121"/>
    </location>
</feature>
<evidence type="ECO:0000256" key="13">
    <source>
        <dbReference type="RuleBase" id="RU363013"/>
    </source>
</evidence>
<evidence type="ECO:0000256" key="2">
    <source>
        <dbReference type="ARBA" id="ARBA00004742"/>
    </source>
</evidence>
<comment type="similarity">
    <text evidence="3 12 13">Belongs to the triosephosphate isomerase family.</text>
</comment>
<dbReference type="AlphaFoldDB" id="A0A937RKU7"/>
<evidence type="ECO:0000256" key="6">
    <source>
        <dbReference type="ARBA" id="ARBA00019397"/>
    </source>
</evidence>
<dbReference type="GO" id="GO:0006094">
    <property type="term" value="P:gluconeogenesis"/>
    <property type="evidence" value="ECO:0007669"/>
    <property type="project" value="UniProtKB-UniRule"/>
</dbReference>
<keyword evidence="16" id="KW-1185">Reference proteome</keyword>
<feature type="active site" description="Proton acceptor" evidence="12">
    <location>
        <position position="193"/>
    </location>
</feature>
<dbReference type="GO" id="GO:0019563">
    <property type="term" value="P:glycerol catabolic process"/>
    <property type="evidence" value="ECO:0007669"/>
    <property type="project" value="TreeGrafter"/>
</dbReference>
<keyword evidence="8 12" id="KW-0963">Cytoplasm</keyword>
<protein>
    <recommendedName>
        <fullName evidence="6 12">Triosephosphate isomerase</fullName>
        <shortName evidence="12">TIM</shortName>
        <shortName evidence="12">TPI</shortName>
        <ecNumber evidence="5 12">5.3.1.1</ecNumber>
    </recommendedName>
    <alternativeName>
        <fullName evidence="12">Triose-phosphate isomerase</fullName>
    </alternativeName>
</protein>
<evidence type="ECO:0000256" key="8">
    <source>
        <dbReference type="ARBA" id="ARBA00022490"/>
    </source>
</evidence>
<name>A0A937RKU7_9ACTN</name>
<sequence length="279" mass="28964">MTPPPLGRANGKPAGGPRPKGTGRRTLVAGNWKMNLNHLEAIALVQKVAYDLKPAELETVETVVFPPFVDLRSVQTTIDGDKLAVGYGAQDLSPFDSGAHTGDISGAMLAKLGCAYVIVGHSERRTDHHETDAVVAAKAAAAYKHGLTPIVCIGEHEDVRVAGTHIEHCLTQLAGSLAGITPKQAETIVVAYEPVWAIGTGRTASAQDAQDMCAAVRGKLAELFTPEIAAGIRVLYGGSVKASNAAELFTMPDVDGGLVGGASLVAEEFTAIVRSGPPA</sequence>
<evidence type="ECO:0000256" key="5">
    <source>
        <dbReference type="ARBA" id="ARBA00011940"/>
    </source>
</evidence>
<proteinExistence type="inferred from homology"/>
<dbReference type="InterPro" id="IPR022896">
    <property type="entry name" value="TrioseP_Isoase_bac/euk"/>
</dbReference>
<keyword evidence="10 12" id="KW-0413">Isomerase</keyword>
<dbReference type="GO" id="GO:0005829">
    <property type="term" value="C:cytosol"/>
    <property type="evidence" value="ECO:0007669"/>
    <property type="project" value="TreeGrafter"/>
</dbReference>
<evidence type="ECO:0000256" key="4">
    <source>
        <dbReference type="ARBA" id="ARBA00011738"/>
    </source>
</evidence>
<gene>
    <name evidence="12" type="primary">tpiA</name>
    <name evidence="15" type="ORF">I7412_34275</name>
</gene>
<comment type="pathway">
    <text evidence="12 13">Carbohydrate degradation; glycolysis; D-glyceraldehyde 3-phosphate from glycerone phosphate: step 1/1.</text>
</comment>
<feature type="binding site" evidence="12">
    <location>
        <begin position="260"/>
        <end position="261"/>
    </location>
    <ligand>
        <name>substrate</name>
    </ligand>
</feature>
<comment type="pathway">
    <text evidence="2 12 13">Carbohydrate biosynthesis; gluconeogenesis.</text>
</comment>
<dbReference type="InterPro" id="IPR000652">
    <property type="entry name" value="Triosephosphate_isomerase"/>
</dbReference>
<feature type="binding site" evidence="12">
    <location>
        <begin position="31"/>
        <end position="33"/>
    </location>
    <ligand>
        <name>substrate</name>
    </ligand>
</feature>
<dbReference type="PROSITE" id="PS51440">
    <property type="entry name" value="TIM_2"/>
    <property type="match status" value="1"/>
</dbReference>
<feature type="binding site" evidence="12">
    <location>
        <position position="199"/>
    </location>
    <ligand>
        <name>substrate</name>
    </ligand>
</feature>
<comment type="caution">
    <text evidence="15">The sequence shown here is derived from an EMBL/GenBank/DDBJ whole genome shotgun (WGS) entry which is preliminary data.</text>
</comment>
<comment type="subunit">
    <text evidence="4 12 13">Homodimer.</text>
</comment>
<keyword evidence="9 12" id="KW-0324">Glycolysis</keyword>
<reference evidence="15" key="1">
    <citation type="submission" date="2020-12" db="EMBL/GenBank/DDBJ databases">
        <title>Genomic characterization of non-nitrogen-fixing Frankia strains.</title>
        <authorList>
            <person name="Carlos-Shanley C."/>
            <person name="Guerra T."/>
            <person name="Hahn D."/>
        </authorList>
    </citation>
    <scope>NUCLEOTIDE SEQUENCE</scope>
    <source>
        <strain evidence="15">CN6</strain>
    </source>
</reference>
<accession>A0A937RKU7</accession>
<dbReference type="PANTHER" id="PTHR21139">
    <property type="entry name" value="TRIOSEPHOSPHATE ISOMERASE"/>
    <property type="match status" value="1"/>
</dbReference>
<dbReference type="SUPFAM" id="SSF51351">
    <property type="entry name" value="Triosephosphate isomerase (TIM)"/>
    <property type="match status" value="1"/>
</dbReference>
<feature type="binding site" evidence="12">
    <location>
        <position position="239"/>
    </location>
    <ligand>
        <name>substrate</name>
    </ligand>
</feature>
<dbReference type="PANTHER" id="PTHR21139:SF42">
    <property type="entry name" value="TRIOSEPHOSPHATE ISOMERASE"/>
    <property type="match status" value="1"/>
</dbReference>
<dbReference type="EC" id="5.3.1.1" evidence="5 12"/>
<evidence type="ECO:0000256" key="9">
    <source>
        <dbReference type="ARBA" id="ARBA00023152"/>
    </source>
</evidence>
<dbReference type="Proteomes" id="UP000604475">
    <property type="component" value="Unassembled WGS sequence"/>
</dbReference>
<evidence type="ECO:0000256" key="10">
    <source>
        <dbReference type="ARBA" id="ARBA00023235"/>
    </source>
</evidence>
<dbReference type="PROSITE" id="PS00171">
    <property type="entry name" value="TIM_1"/>
    <property type="match status" value="1"/>
</dbReference>
<comment type="catalytic activity">
    <reaction evidence="1 12 13">
        <text>D-glyceraldehyde 3-phosphate = dihydroxyacetone phosphate</text>
        <dbReference type="Rhea" id="RHEA:18585"/>
        <dbReference type="ChEBI" id="CHEBI:57642"/>
        <dbReference type="ChEBI" id="CHEBI:59776"/>
        <dbReference type="EC" id="5.3.1.1"/>
    </reaction>
</comment>
<dbReference type="CDD" id="cd00311">
    <property type="entry name" value="TIM"/>
    <property type="match status" value="1"/>
</dbReference>
<organism evidence="15 16">
    <name type="scientific">Frankia nepalensis</name>
    <dbReference type="NCBI Taxonomy" id="1836974"/>
    <lineage>
        <taxon>Bacteria</taxon>
        <taxon>Bacillati</taxon>
        <taxon>Actinomycetota</taxon>
        <taxon>Actinomycetes</taxon>
        <taxon>Frankiales</taxon>
        <taxon>Frankiaceae</taxon>
        <taxon>Frankia</taxon>
    </lineage>
</organism>
<feature type="region of interest" description="Disordered" evidence="14">
    <location>
        <begin position="1"/>
        <end position="24"/>
    </location>
</feature>